<feature type="transmembrane region" description="Helical" evidence="3">
    <location>
        <begin position="165"/>
        <end position="183"/>
    </location>
</feature>
<dbReference type="PROSITE" id="PS51000">
    <property type="entry name" value="HTH_DEOR_2"/>
    <property type="match status" value="1"/>
</dbReference>
<keyword evidence="3" id="KW-0812">Transmembrane</keyword>
<evidence type="ECO:0000256" key="1">
    <source>
        <dbReference type="ARBA" id="ARBA00023015"/>
    </source>
</evidence>
<dbReference type="RefSeq" id="WP_040040527.1">
    <property type="nucleotide sequence ID" value="NZ_JWJG01000028.1"/>
</dbReference>
<keyword evidence="3" id="KW-0472">Membrane</keyword>
<name>A0A0C2BUR1_9BURK</name>
<dbReference type="PANTHER" id="PTHR34580">
    <property type="match status" value="1"/>
</dbReference>
<evidence type="ECO:0000313" key="5">
    <source>
        <dbReference type="EMBL" id="KIF81771.1"/>
    </source>
</evidence>
<dbReference type="PROSITE" id="PS52050">
    <property type="entry name" value="WYL"/>
    <property type="match status" value="1"/>
</dbReference>
<dbReference type="STRING" id="709839.TSA66_14730"/>
<dbReference type="Pfam" id="PF08279">
    <property type="entry name" value="HTH_11"/>
    <property type="match status" value="1"/>
</dbReference>
<dbReference type="PANTHER" id="PTHR34580:SF3">
    <property type="entry name" value="PROTEIN PAFB"/>
    <property type="match status" value="1"/>
</dbReference>
<dbReference type="InterPro" id="IPR013196">
    <property type="entry name" value="HTH_11"/>
</dbReference>
<evidence type="ECO:0000256" key="2">
    <source>
        <dbReference type="ARBA" id="ARBA00023163"/>
    </source>
</evidence>
<evidence type="ECO:0000259" key="4">
    <source>
        <dbReference type="PROSITE" id="PS51000"/>
    </source>
</evidence>
<dbReference type="InterPro" id="IPR001034">
    <property type="entry name" value="DeoR_HTH"/>
</dbReference>
<keyword evidence="1" id="KW-0805">Transcription regulation</keyword>
<evidence type="ECO:0000256" key="3">
    <source>
        <dbReference type="SAM" id="Phobius"/>
    </source>
</evidence>
<dbReference type="SUPFAM" id="SSF46785">
    <property type="entry name" value="Winged helix' DNA-binding domain"/>
    <property type="match status" value="1"/>
</dbReference>
<accession>A0A0C2BUR1</accession>
<evidence type="ECO:0000313" key="6">
    <source>
        <dbReference type="Proteomes" id="UP000031572"/>
    </source>
</evidence>
<dbReference type="GO" id="GO:0003700">
    <property type="term" value="F:DNA-binding transcription factor activity"/>
    <property type="evidence" value="ECO:0007669"/>
    <property type="project" value="InterPro"/>
</dbReference>
<dbReference type="EMBL" id="JWJG01000028">
    <property type="protein sequence ID" value="KIF81771.1"/>
    <property type="molecule type" value="Genomic_DNA"/>
</dbReference>
<dbReference type="InterPro" id="IPR051534">
    <property type="entry name" value="CBASS_pafABC_assoc_protein"/>
</dbReference>
<comment type="caution">
    <text evidence="5">The sequence shown here is derived from an EMBL/GenBank/DDBJ whole genome shotgun (WGS) entry which is preliminary data.</text>
</comment>
<keyword evidence="3" id="KW-1133">Transmembrane helix</keyword>
<dbReference type="InterPro" id="IPR026881">
    <property type="entry name" value="WYL_dom"/>
</dbReference>
<proteinExistence type="predicted"/>
<gene>
    <name evidence="5" type="ORF">TSA66_14730</name>
</gene>
<dbReference type="InterPro" id="IPR036388">
    <property type="entry name" value="WH-like_DNA-bd_sf"/>
</dbReference>
<sequence>MRRADRLFQIAQYLRGRRLTTARQLADWLAVSERTIYRDIRDLSLSGVPVEGEAGVGYRIKAGFDLQPLMFSPDEIDALVIGMRMVQAWGGPQLGASAAAALAKITLALPKDKRSFVEASALFAPAFHIDPLHGERLEAIRKAIAQQRKLQLEYADVEAKVSRRVIWPLALYFFGGTWLIAAWCELRCDFRSFRLDRVQLLATAEAYPSIEGRRLADFVRTVQRNRPRS</sequence>
<reference evidence="5 6" key="1">
    <citation type="submission" date="2014-12" db="EMBL/GenBank/DDBJ databases">
        <title>Denitrispirillum autotrophicum gen. nov., sp. nov., Denitrifying, Facultatively Autotrophic Bacteria Isolated from Rice Paddy Soil.</title>
        <authorList>
            <person name="Ishii S."/>
            <person name="Ashida N."/>
            <person name="Ohno H."/>
            <person name="Otsuka S."/>
            <person name="Yokota A."/>
            <person name="Senoo K."/>
        </authorList>
    </citation>
    <scope>NUCLEOTIDE SEQUENCE [LARGE SCALE GENOMIC DNA]</scope>
    <source>
        <strain evidence="5 6">TSA66</strain>
    </source>
</reference>
<dbReference type="Gene3D" id="1.10.10.10">
    <property type="entry name" value="Winged helix-like DNA-binding domain superfamily/Winged helix DNA-binding domain"/>
    <property type="match status" value="1"/>
</dbReference>
<dbReference type="OrthoDB" id="9807255at2"/>
<dbReference type="InterPro" id="IPR036390">
    <property type="entry name" value="WH_DNA-bd_sf"/>
</dbReference>
<dbReference type="Proteomes" id="UP000031572">
    <property type="component" value="Unassembled WGS sequence"/>
</dbReference>
<dbReference type="Pfam" id="PF13280">
    <property type="entry name" value="WYL"/>
    <property type="match status" value="1"/>
</dbReference>
<feature type="domain" description="HTH deoR-type" evidence="4">
    <location>
        <begin position="3"/>
        <end position="58"/>
    </location>
</feature>
<keyword evidence="2" id="KW-0804">Transcription</keyword>
<dbReference type="AlphaFoldDB" id="A0A0C2BUR1"/>
<organism evidence="5 6">
    <name type="scientific">Noviherbaspirillum autotrophicum</name>
    <dbReference type="NCBI Taxonomy" id="709839"/>
    <lineage>
        <taxon>Bacteria</taxon>
        <taxon>Pseudomonadati</taxon>
        <taxon>Pseudomonadota</taxon>
        <taxon>Betaproteobacteria</taxon>
        <taxon>Burkholderiales</taxon>
        <taxon>Oxalobacteraceae</taxon>
        <taxon>Noviherbaspirillum</taxon>
    </lineage>
</organism>
<protein>
    <submittedName>
        <fullName evidence="5">DeoR faimly transcriptional regulator</fullName>
    </submittedName>
</protein>
<keyword evidence="6" id="KW-1185">Reference proteome</keyword>